<dbReference type="AlphaFoldDB" id="A0A7W9TPH4"/>
<feature type="domain" description="SnoaL-like" evidence="1">
    <location>
        <begin position="11"/>
        <end position="123"/>
    </location>
</feature>
<comment type="caution">
    <text evidence="2">The sequence shown here is derived from an EMBL/GenBank/DDBJ whole genome shotgun (WGS) entry which is preliminary data.</text>
</comment>
<dbReference type="Gene3D" id="3.10.450.50">
    <property type="match status" value="1"/>
</dbReference>
<dbReference type="Pfam" id="PF13474">
    <property type="entry name" value="SnoaL_3"/>
    <property type="match status" value="1"/>
</dbReference>
<dbReference type="InterPro" id="IPR037401">
    <property type="entry name" value="SnoaL-like"/>
</dbReference>
<dbReference type="EMBL" id="JACHIB010000006">
    <property type="protein sequence ID" value="MBB6083192.1"/>
    <property type="molecule type" value="Genomic_DNA"/>
</dbReference>
<dbReference type="InterPro" id="IPR032710">
    <property type="entry name" value="NTF2-like_dom_sf"/>
</dbReference>
<gene>
    <name evidence="2" type="ORF">HNR28_001229</name>
</gene>
<dbReference type="Proteomes" id="UP000541136">
    <property type="component" value="Unassembled WGS sequence"/>
</dbReference>
<evidence type="ECO:0000313" key="3">
    <source>
        <dbReference type="Proteomes" id="UP000541136"/>
    </source>
</evidence>
<dbReference type="SUPFAM" id="SSF54427">
    <property type="entry name" value="NTF2-like"/>
    <property type="match status" value="1"/>
</dbReference>
<name>A0A7W9TPH4_CASDE</name>
<proteinExistence type="predicted"/>
<evidence type="ECO:0000313" key="2">
    <source>
        <dbReference type="EMBL" id="MBB6083192.1"/>
    </source>
</evidence>
<dbReference type="PANTHER" id="PTHR34957">
    <property type="entry name" value="NUCLEAR TRANSPORT FACTOR 2 (NTF2) FAMILY PROTEIN"/>
    <property type="match status" value="1"/>
</dbReference>
<keyword evidence="2" id="KW-0413">Isomerase</keyword>
<organism evidence="2 3">
    <name type="scientific">Castellaniella defragrans</name>
    <name type="common">Alcaligenes defragrans</name>
    <dbReference type="NCBI Taxonomy" id="75697"/>
    <lineage>
        <taxon>Bacteria</taxon>
        <taxon>Pseudomonadati</taxon>
        <taxon>Pseudomonadota</taxon>
        <taxon>Betaproteobacteria</taxon>
        <taxon>Burkholderiales</taxon>
        <taxon>Alcaligenaceae</taxon>
        <taxon>Castellaniella</taxon>
    </lineage>
</organism>
<dbReference type="GO" id="GO:0016853">
    <property type="term" value="F:isomerase activity"/>
    <property type="evidence" value="ECO:0007669"/>
    <property type="project" value="UniProtKB-KW"/>
</dbReference>
<sequence>MFPTPEEAEYAFYEAMRQGDAALMMRVWGDDEDVVCIHPGGLRTIGPRAVREAWEHIFTNGPIAAFPAQVKAMTGVMNAVHVLIEQIMVNTPRGKDTLNFYTTNIYQKGPEGWRMIVHHASAAPREAELFDRPDPSRTLH</sequence>
<reference evidence="2 3" key="1">
    <citation type="submission" date="2020-08" db="EMBL/GenBank/DDBJ databases">
        <title>Genomic Encyclopedia of Type Strains, Phase IV (KMG-IV): sequencing the most valuable type-strain genomes for metagenomic binning, comparative biology and taxonomic classification.</title>
        <authorList>
            <person name="Goeker M."/>
        </authorList>
    </citation>
    <scope>NUCLEOTIDE SEQUENCE [LARGE SCALE GENOMIC DNA]</scope>
    <source>
        <strain evidence="2 3">DSM 12141</strain>
    </source>
</reference>
<dbReference type="RefSeq" id="WP_043684020.1">
    <property type="nucleotide sequence ID" value="NZ_JACHIB010000006.1"/>
</dbReference>
<accession>A0A7W9TPH4</accession>
<protein>
    <submittedName>
        <fullName evidence="2">Ketosteroid isomerase-like protein</fullName>
    </submittedName>
</protein>
<evidence type="ECO:0000259" key="1">
    <source>
        <dbReference type="Pfam" id="PF13474"/>
    </source>
</evidence>
<dbReference type="PANTHER" id="PTHR34957:SF1">
    <property type="entry name" value="NUCLEAR TRANSPORT FACTOR 2 (NTF2) FAMILY PROTEIN"/>
    <property type="match status" value="1"/>
</dbReference>